<evidence type="ECO:0008006" key="3">
    <source>
        <dbReference type="Google" id="ProtNLM"/>
    </source>
</evidence>
<dbReference type="AlphaFoldDB" id="A0AA40B8E4"/>
<gene>
    <name evidence="1" type="ORF">B0H67DRAFT_638171</name>
</gene>
<protein>
    <recommendedName>
        <fullName evidence="3">HNH nuclease domain-containing protein</fullName>
    </recommendedName>
</protein>
<dbReference type="EMBL" id="JAUKUA010000001">
    <property type="protein sequence ID" value="KAK0729568.1"/>
    <property type="molecule type" value="Genomic_DNA"/>
</dbReference>
<sequence>MGQFKVKGVRRAAYLYNWHQVDSIDVIFDPGARNEIFSPLNGLFLQEKYEDAQDRGFLAIVPDVDLNTLDPKPPSIPYAQKMGMSIPTLKGQSNLRVWQTSLKRILRLERLNAHIEKRVAY</sequence>
<evidence type="ECO:0000313" key="1">
    <source>
        <dbReference type="EMBL" id="KAK0729568.1"/>
    </source>
</evidence>
<name>A0AA40B8E4_9PEZI</name>
<dbReference type="Proteomes" id="UP001172102">
    <property type="component" value="Unassembled WGS sequence"/>
</dbReference>
<keyword evidence="2" id="KW-1185">Reference proteome</keyword>
<evidence type="ECO:0000313" key="2">
    <source>
        <dbReference type="Proteomes" id="UP001172102"/>
    </source>
</evidence>
<reference evidence="1" key="1">
    <citation type="submission" date="2023-06" db="EMBL/GenBank/DDBJ databases">
        <title>Genome-scale phylogeny and comparative genomics of the fungal order Sordariales.</title>
        <authorList>
            <consortium name="Lawrence Berkeley National Laboratory"/>
            <person name="Hensen N."/>
            <person name="Bonometti L."/>
            <person name="Westerberg I."/>
            <person name="Brannstrom I.O."/>
            <person name="Guillou S."/>
            <person name="Cros-Aarteil S."/>
            <person name="Calhoun S."/>
            <person name="Haridas S."/>
            <person name="Kuo A."/>
            <person name="Mondo S."/>
            <person name="Pangilinan J."/>
            <person name="Riley R."/>
            <person name="Labutti K."/>
            <person name="Andreopoulos B."/>
            <person name="Lipzen A."/>
            <person name="Chen C."/>
            <person name="Yanf M."/>
            <person name="Daum C."/>
            <person name="Ng V."/>
            <person name="Clum A."/>
            <person name="Steindorff A."/>
            <person name="Ohm R."/>
            <person name="Martin F."/>
            <person name="Silar P."/>
            <person name="Natvig D."/>
            <person name="Lalanne C."/>
            <person name="Gautier V."/>
            <person name="Ament-Velasquez S.L."/>
            <person name="Kruys A."/>
            <person name="Hutchinson M.I."/>
            <person name="Powell A.J."/>
            <person name="Barry K."/>
            <person name="Miller A.N."/>
            <person name="Grigoriev I.V."/>
            <person name="Debuchy R."/>
            <person name="Gladieux P."/>
            <person name="Thoren M.H."/>
            <person name="Johannesson H."/>
        </authorList>
    </citation>
    <scope>NUCLEOTIDE SEQUENCE</scope>
    <source>
        <strain evidence="1">SMH4607-1</strain>
    </source>
</reference>
<organism evidence="1 2">
    <name type="scientific">Lasiosphaeris hirsuta</name>
    <dbReference type="NCBI Taxonomy" id="260670"/>
    <lineage>
        <taxon>Eukaryota</taxon>
        <taxon>Fungi</taxon>
        <taxon>Dikarya</taxon>
        <taxon>Ascomycota</taxon>
        <taxon>Pezizomycotina</taxon>
        <taxon>Sordariomycetes</taxon>
        <taxon>Sordariomycetidae</taxon>
        <taxon>Sordariales</taxon>
        <taxon>Lasiosphaeriaceae</taxon>
        <taxon>Lasiosphaeris</taxon>
    </lineage>
</organism>
<proteinExistence type="predicted"/>
<accession>A0AA40B8E4</accession>
<comment type="caution">
    <text evidence="1">The sequence shown here is derived from an EMBL/GenBank/DDBJ whole genome shotgun (WGS) entry which is preliminary data.</text>
</comment>